<dbReference type="NCBIfam" id="TIGR01725">
    <property type="entry name" value="phge_HK97_gp10"/>
    <property type="match status" value="1"/>
</dbReference>
<dbReference type="AlphaFoldDB" id="A0AA42IDN1"/>
<dbReference type="Proteomes" id="UP001161099">
    <property type="component" value="Unassembled WGS sequence"/>
</dbReference>
<comment type="caution">
    <text evidence="1">The sequence shown here is derived from an EMBL/GenBank/DDBJ whole genome shotgun (WGS) entry which is preliminary data.</text>
</comment>
<dbReference type="EMBL" id="JAOCDR010000011">
    <property type="protein sequence ID" value="MDH0655941.1"/>
    <property type="molecule type" value="Genomic_DNA"/>
</dbReference>
<dbReference type="InterPro" id="IPR010064">
    <property type="entry name" value="HK97-gp10_tail"/>
</dbReference>
<dbReference type="Pfam" id="PF04883">
    <property type="entry name" value="HK97-gp10_like"/>
    <property type="match status" value="1"/>
</dbReference>
<evidence type="ECO:0000313" key="1">
    <source>
        <dbReference type="EMBL" id="MDH0655941.1"/>
    </source>
</evidence>
<proteinExistence type="predicted"/>
<accession>A0AA42IDN1</accession>
<name>A0AA42IDN1_ACIJO</name>
<dbReference type="RefSeq" id="WP_279698254.1">
    <property type="nucleotide sequence ID" value="NZ_JAOCDR010000011.1"/>
</dbReference>
<sequence length="167" mass="19611">MDISTKIEGMQDLTSQLEKLETLAKQEKLTQNALFFASKPIVDEIKLKAPVAEKDYYRYYRGSARSRRKGNPQSSRKLIKPGTLKKSVARKRLRLERSVGVGIFIKNKAFYWRFIERGTPNYVAVPFIRPAFDQYKEKSVERFKQRYRKYIEAVVQRHSLESLNVSE</sequence>
<protein>
    <submittedName>
        <fullName evidence="1">HK97 gp10 family phage protein</fullName>
    </submittedName>
</protein>
<reference evidence="1" key="1">
    <citation type="submission" date="2022-09" db="EMBL/GenBank/DDBJ databases">
        <title>Intensive care unit water sources are persistently colonized with multi-drug resistant bacteria and are the site of extensive horizontal gene transfer of antibiotic resistance genes.</title>
        <authorList>
            <person name="Diorio-Toth L."/>
        </authorList>
    </citation>
    <scope>NUCLEOTIDE SEQUENCE</scope>
    <source>
        <strain evidence="1">GD03851</strain>
    </source>
</reference>
<evidence type="ECO:0000313" key="2">
    <source>
        <dbReference type="Proteomes" id="UP001161099"/>
    </source>
</evidence>
<gene>
    <name evidence="1" type="ORF">N5D11_07395</name>
</gene>
<organism evidence="1 2">
    <name type="scientific">Acinetobacter johnsonii</name>
    <dbReference type="NCBI Taxonomy" id="40214"/>
    <lineage>
        <taxon>Bacteria</taxon>
        <taxon>Pseudomonadati</taxon>
        <taxon>Pseudomonadota</taxon>
        <taxon>Gammaproteobacteria</taxon>
        <taxon>Moraxellales</taxon>
        <taxon>Moraxellaceae</taxon>
        <taxon>Acinetobacter</taxon>
    </lineage>
</organism>